<accession>A0A243Q5E7</accession>
<evidence type="ECO:0000256" key="2">
    <source>
        <dbReference type="SAM" id="Phobius"/>
    </source>
</evidence>
<sequence>MRSKNKPDGQESRPFVATAGRAQAAPGGEGAGAGQELTLRPPRHPVDRRAVRWWTSQAVVIMAPPVLVLALLGLLIPPARFWLLLPALVIAVPGVVYALVMPRWRFRVHRWETTDDAVYAASGWIWQKWRVAPMSRIQTVDTVRGPLQQIFGLAGVTVTTASAAGAIKINGLDHALAADLVERLTARTRHTPGDAT</sequence>
<evidence type="ECO:0000313" key="5">
    <source>
        <dbReference type="Proteomes" id="UP000194761"/>
    </source>
</evidence>
<keyword evidence="2" id="KW-0472">Membrane</keyword>
<organism evidence="4 5">
    <name type="scientific">Streptosporangium minutum</name>
    <dbReference type="NCBI Taxonomy" id="569862"/>
    <lineage>
        <taxon>Bacteria</taxon>
        <taxon>Bacillati</taxon>
        <taxon>Actinomycetota</taxon>
        <taxon>Actinomycetes</taxon>
        <taxon>Streptosporangiales</taxon>
        <taxon>Streptosporangiaceae</taxon>
        <taxon>Streptosporangium</taxon>
    </lineage>
</organism>
<dbReference type="Pfam" id="PF03703">
    <property type="entry name" value="bPH_2"/>
    <property type="match status" value="1"/>
</dbReference>
<feature type="compositionally biased region" description="Basic and acidic residues" evidence="1">
    <location>
        <begin position="1"/>
        <end position="11"/>
    </location>
</feature>
<evidence type="ECO:0000256" key="1">
    <source>
        <dbReference type="SAM" id="MobiDB-lite"/>
    </source>
</evidence>
<keyword evidence="5" id="KW-1185">Reference proteome</keyword>
<comment type="caution">
    <text evidence="4">The sequence shown here is derived from an EMBL/GenBank/DDBJ whole genome shotgun (WGS) entry which is preliminary data.</text>
</comment>
<keyword evidence="2" id="KW-1133">Transmembrane helix</keyword>
<dbReference type="PANTHER" id="PTHR34473:SF3">
    <property type="entry name" value="TRANSMEMBRANE PROTEIN-RELATED"/>
    <property type="match status" value="1"/>
</dbReference>
<dbReference type="EMBL" id="NGFP01000476">
    <property type="protein sequence ID" value="OUC76653.1"/>
    <property type="molecule type" value="Genomic_DNA"/>
</dbReference>
<reference evidence="4 5" key="1">
    <citation type="submission" date="2017-05" db="EMBL/GenBank/DDBJ databases">
        <title>Biotechnological potential of actinobacteria isolated from South African environments.</title>
        <authorList>
            <person name="Le Roes-Hill M."/>
            <person name="Prins A."/>
            <person name="Durrell K.A."/>
        </authorList>
    </citation>
    <scope>NUCLEOTIDE SEQUENCE [LARGE SCALE GENOMIC DNA]</scope>
    <source>
        <strain evidence="4">M26</strain>
    </source>
</reference>
<dbReference type="PANTHER" id="PTHR34473">
    <property type="entry name" value="UPF0699 TRANSMEMBRANE PROTEIN YDBS"/>
    <property type="match status" value="1"/>
</dbReference>
<evidence type="ECO:0000259" key="3">
    <source>
        <dbReference type="Pfam" id="PF03703"/>
    </source>
</evidence>
<feature type="transmembrane region" description="Helical" evidence="2">
    <location>
        <begin position="53"/>
        <end position="75"/>
    </location>
</feature>
<dbReference type="Proteomes" id="UP000194761">
    <property type="component" value="Unassembled WGS sequence"/>
</dbReference>
<protein>
    <recommendedName>
        <fullName evidence="3">YdbS-like PH domain-containing protein</fullName>
    </recommendedName>
</protein>
<feature type="domain" description="YdbS-like PH" evidence="3">
    <location>
        <begin position="107"/>
        <end position="183"/>
    </location>
</feature>
<feature type="transmembrane region" description="Helical" evidence="2">
    <location>
        <begin position="81"/>
        <end position="100"/>
    </location>
</feature>
<keyword evidence="2" id="KW-0812">Transmembrane</keyword>
<dbReference type="InterPro" id="IPR005182">
    <property type="entry name" value="YdbS-like_PH"/>
</dbReference>
<evidence type="ECO:0000313" key="4">
    <source>
        <dbReference type="EMBL" id="OUC76653.1"/>
    </source>
</evidence>
<dbReference type="AlphaFoldDB" id="A0A243Q5E7"/>
<feature type="region of interest" description="Disordered" evidence="1">
    <location>
        <begin position="1"/>
        <end position="41"/>
    </location>
</feature>
<name>A0A243Q5E7_9ACTN</name>
<proteinExistence type="predicted"/>
<gene>
    <name evidence="4" type="ORF">CA984_43755</name>
</gene>